<feature type="non-terminal residue" evidence="1">
    <location>
        <position position="35"/>
    </location>
</feature>
<evidence type="ECO:0000313" key="1">
    <source>
        <dbReference type="EMBL" id="KKL61039.1"/>
    </source>
</evidence>
<accession>A0A0F9DHD8</accession>
<name>A0A0F9DHD8_9ZZZZ</name>
<dbReference type="EMBL" id="LAZR01028943">
    <property type="protein sequence ID" value="KKL61039.1"/>
    <property type="molecule type" value="Genomic_DNA"/>
</dbReference>
<proteinExistence type="predicted"/>
<dbReference type="AlphaFoldDB" id="A0A0F9DHD8"/>
<protein>
    <submittedName>
        <fullName evidence="1">Uncharacterized protein</fullName>
    </submittedName>
</protein>
<reference evidence="1" key="1">
    <citation type="journal article" date="2015" name="Nature">
        <title>Complex archaea that bridge the gap between prokaryotes and eukaryotes.</title>
        <authorList>
            <person name="Spang A."/>
            <person name="Saw J.H."/>
            <person name="Jorgensen S.L."/>
            <person name="Zaremba-Niedzwiedzka K."/>
            <person name="Martijn J."/>
            <person name="Lind A.E."/>
            <person name="van Eijk R."/>
            <person name="Schleper C."/>
            <person name="Guy L."/>
            <person name="Ettema T.J."/>
        </authorList>
    </citation>
    <scope>NUCLEOTIDE SEQUENCE</scope>
</reference>
<comment type="caution">
    <text evidence="1">The sequence shown here is derived from an EMBL/GenBank/DDBJ whole genome shotgun (WGS) entry which is preliminary data.</text>
</comment>
<organism evidence="1">
    <name type="scientific">marine sediment metagenome</name>
    <dbReference type="NCBI Taxonomy" id="412755"/>
    <lineage>
        <taxon>unclassified sequences</taxon>
        <taxon>metagenomes</taxon>
        <taxon>ecological metagenomes</taxon>
    </lineage>
</organism>
<gene>
    <name evidence="1" type="ORF">LCGC14_2199330</name>
</gene>
<sequence length="35" mass="3791">MKKFFSAPFLIGVLTRVGGQVLAFATVMIASRYLG</sequence>